<dbReference type="Pfam" id="PF09365">
    <property type="entry name" value="DUF2461"/>
    <property type="match status" value="1"/>
</dbReference>
<evidence type="ECO:0000313" key="1">
    <source>
        <dbReference type="EMBL" id="NEN79217.1"/>
    </source>
</evidence>
<protein>
    <submittedName>
        <fullName evidence="1">DUF2461 domain-containing protein</fullName>
    </submittedName>
</protein>
<dbReference type="InterPro" id="IPR015996">
    <property type="entry name" value="UCP028451"/>
</dbReference>
<keyword evidence="2" id="KW-1185">Reference proteome</keyword>
<dbReference type="PANTHER" id="PTHR36452:SF1">
    <property type="entry name" value="DUF2461 DOMAIN-CONTAINING PROTEIN"/>
    <property type="match status" value="1"/>
</dbReference>
<gene>
    <name evidence="1" type="ORF">G3T38_13115</name>
</gene>
<dbReference type="NCBIfam" id="TIGR02453">
    <property type="entry name" value="TIGR02453 family protein"/>
    <property type="match status" value="1"/>
</dbReference>
<accession>A0A6P0HLX4</accession>
<dbReference type="AlphaFoldDB" id="A0A6P0HLX4"/>
<evidence type="ECO:0000313" key="2">
    <source>
        <dbReference type="Proteomes" id="UP000468687"/>
    </source>
</evidence>
<dbReference type="EMBL" id="JAAGXA010000008">
    <property type="protein sequence ID" value="NEN79217.1"/>
    <property type="molecule type" value="Genomic_DNA"/>
</dbReference>
<sequence>MFTGFGEAALDFYDDLELDNSRTFWLAHKEQYDAAVRAPMLALAAALEAEFGAAKVFRPYRDVRFRTDKTPYKTHQGAFVAVGPSCGFYVQVSAAGVRTGGGFYRAEADALARFRAYVADDATGPTLVDDVAAVERRGWSVGGDTLKTAPRGFSKDHPRIDLLRHRSLTFGRDHGFAPEVIGVPGFAERVRADWRELRPVVETLAEVLTDPFADQPDL</sequence>
<comment type="caution">
    <text evidence="1">The sequence shown here is derived from an EMBL/GenBank/DDBJ whole genome shotgun (WGS) entry which is preliminary data.</text>
</comment>
<dbReference type="InterPro" id="IPR012808">
    <property type="entry name" value="CHP02453"/>
</dbReference>
<dbReference type="Proteomes" id="UP000468687">
    <property type="component" value="Unassembled WGS sequence"/>
</dbReference>
<name>A0A6P0HLX4_9ACTN</name>
<dbReference type="PIRSF" id="PIRSF028451">
    <property type="entry name" value="UCP028451"/>
    <property type="match status" value="1"/>
</dbReference>
<reference evidence="1 2" key="1">
    <citation type="journal article" date="2014" name="Int. J. Syst. Evol. Microbiol.">
        <title>Nocardioides zeae sp. nov., isolated from the stem of Zea mays.</title>
        <authorList>
            <person name="Glaeser S.P."/>
            <person name="McInroy J.A."/>
            <person name="Busse H.J."/>
            <person name="Kampfer P."/>
        </authorList>
    </citation>
    <scope>NUCLEOTIDE SEQUENCE [LARGE SCALE GENOMIC DNA]</scope>
    <source>
        <strain evidence="1 2">JCM 30728</strain>
    </source>
</reference>
<proteinExistence type="predicted"/>
<dbReference type="RefSeq" id="WP_163772748.1">
    <property type="nucleotide sequence ID" value="NZ_JAAGXA010000008.1"/>
</dbReference>
<organism evidence="1 2">
    <name type="scientific">Nocardioides zeae</name>
    <dbReference type="NCBI Taxonomy" id="1457234"/>
    <lineage>
        <taxon>Bacteria</taxon>
        <taxon>Bacillati</taxon>
        <taxon>Actinomycetota</taxon>
        <taxon>Actinomycetes</taxon>
        <taxon>Propionibacteriales</taxon>
        <taxon>Nocardioidaceae</taxon>
        <taxon>Nocardioides</taxon>
    </lineage>
</organism>
<dbReference type="PANTHER" id="PTHR36452">
    <property type="entry name" value="CHROMOSOME 12, WHOLE GENOME SHOTGUN SEQUENCE"/>
    <property type="match status" value="1"/>
</dbReference>